<reference evidence="2 3" key="1">
    <citation type="journal article" date="2009" name="Nature">
        <title>The Sorghum bicolor genome and the diversification of grasses.</title>
        <authorList>
            <person name="Paterson A.H."/>
            <person name="Bowers J.E."/>
            <person name="Bruggmann R."/>
            <person name="Dubchak I."/>
            <person name="Grimwood J."/>
            <person name="Gundlach H."/>
            <person name="Haberer G."/>
            <person name="Hellsten U."/>
            <person name="Mitros T."/>
            <person name="Poliakov A."/>
            <person name="Schmutz J."/>
            <person name="Spannagl M."/>
            <person name="Tang H."/>
            <person name="Wang X."/>
            <person name="Wicker T."/>
            <person name="Bharti A.K."/>
            <person name="Chapman J."/>
            <person name="Feltus F.A."/>
            <person name="Gowik U."/>
            <person name="Grigoriev I.V."/>
            <person name="Lyons E."/>
            <person name="Maher C.A."/>
            <person name="Martis M."/>
            <person name="Narechania A."/>
            <person name="Otillar R.P."/>
            <person name="Penning B.W."/>
            <person name="Salamov A.A."/>
            <person name="Wang Y."/>
            <person name="Zhang L."/>
            <person name="Carpita N.C."/>
            <person name="Freeling M."/>
            <person name="Gingle A.R."/>
            <person name="Hash C.T."/>
            <person name="Keller B."/>
            <person name="Klein P."/>
            <person name="Kresovich S."/>
            <person name="McCann M.C."/>
            <person name="Ming R."/>
            <person name="Peterson D.G."/>
            <person name="Mehboob-ur-Rahman"/>
            <person name="Ware D."/>
            <person name="Westhoff P."/>
            <person name="Mayer K.F."/>
            <person name="Messing J."/>
            <person name="Rokhsar D.S."/>
        </authorList>
    </citation>
    <scope>NUCLEOTIDE SEQUENCE [LARGE SCALE GENOMIC DNA]</scope>
    <source>
        <strain evidence="3">cv. BTx623</strain>
    </source>
</reference>
<evidence type="ECO:0000259" key="1">
    <source>
        <dbReference type="Pfam" id="PF07762"/>
    </source>
</evidence>
<gene>
    <name evidence="2" type="ORF">SORBI_3004G046900</name>
</gene>
<dbReference type="EMBL" id="CM000763">
    <property type="protein sequence ID" value="OQU84409.1"/>
    <property type="molecule type" value="Genomic_DNA"/>
</dbReference>
<proteinExistence type="predicted"/>
<accession>A0A1Z5RLF5</accession>
<evidence type="ECO:0000313" key="2">
    <source>
        <dbReference type="EMBL" id="OQU84409.1"/>
    </source>
</evidence>
<dbReference type="FunCoup" id="A0A1Z5RLF5">
    <property type="interactions" value="614"/>
</dbReference>
<dbReference type="PANTHER" id="PTHR33086:SF62">
    <property type="entry name" value="OS01G0182100 PROTEIN"/>
    <property type="match status" value="1"/>
</dbReference>
<dbReference type="AlphaFoldDB" id="A0A1Z5RLF5"/>
<dbReference type="PANTHER" id="PTHR33086">
    <property type="entry name" value="OS05G0468200 PROTEIN-RELATED"/>
    <property type="match status" value="1"/>
</dbReference>
<feature type="domain" description="DUF1618" evidence="1">
    <location>
        <begin position="214"/>
        <end position="319"/>
    </location>
</feature>
<protein>
    <recommendedName>
        <fullName evidence="1">DUF1618 domain-containing protein</fullName>
    </recommendedName>
</protein>
<dbReference type="Gramene" id="OQU84409">
    <property type="protein sequence ID" value="OQU84409"/>
    <property type="gene ID" value="SORBI_3004G046900"/>
</dbReference>
<reference evidence="3" key="2">
    <citation type="journal article" date="2018" name="Plant J.">
        <title>The Sorghum bicolor reference genome: improved assembly, gene annotations, a transcriptome atlas, and signatures of genome organization.</title>
        <authorList>
            <person name="McCormick R.F."/>
            <person name="Truong S.K."/>
            <person name="Sreedasyam A."/>
            <person name="Jenkins J."/>
            <person name="Shu S."/>
            <person name="Sims D."/>
            <person name="Kennedy M."/>
            <person name="Amirebrahimi M."/>
            <person name="Weers B.D."/>
            <person name="McKinley B."/>
            <person name="Mattison A."/>
            <person name="Morishige D.T."/>
            <person name="Grimwood J."/>
            <person name="Schmutz J."/>
            <person name="Mullet J.E."/>
        </authorList>
    </citation>
    <scope>NUCLEOTIDE SEQUENCE [LARGE SCALE GENOMIC DNA]</scope>
    <source>
        <strain evidence="3">cv. BTx623</strain>
    </source>
</reference>
<dbReference type="OMA" id="IWENGTH"/>
<evidence type="ECO:0000313" key="3">
    <source>
        <dbReference type="Proteomes" id="UP000000768"/>
    </source>
</evidence>
<sequence>MPPPWVLLDSCVYFVDGEEFAGGASNAAAAIGKSSGKLSLEELTAALKPDPAVADPPEVTSLSMVRHLPKDLMQGMKSGTVSSTDKGLVVIYTGHTRSGRYLVYDASSSSLSAIPQLDPPIRLPGLSIIKCLGTSAAILRLRHGVDAAYVLAEIVTAFGPGLPNADLYLWWSSSTAKQWMRTSVRLPLPAELCGPTSFFHIDMAFAFGDSCVCWADLAAGVLICDLFAPQDPKFSFVPLPQECCSYTPEKVRLALETKEFRSMGCVCGDIKFVAFVGYGEGVPKEEVVLKTWTLSPDFKEWKEGPGVLVGDLWESETNEPCAQHERRWDHLHFSERYRVC</sequence>
<keyword evidence="3" id="KW-1185">Reference proteome</keyword>
<organism evidence="2 3">
    <name type="scientific">Sorghum bicolor</name>
    <name type="common">Sorghum</name>
    <name type="synonym">Sorghum vulgare</name>
    <dbReference type="NCBI Taxonomy" id="4558"/>
    <lineage>
        <taxon>Eukaryota</taxon>
        <taxon>Viridiplantae</taxon>
        <taxon>Streptophyta</taxon>
        <taxon>Embryophyta</taxon>
        <taxon>Tracheophyta</taxon>
        <taxon>Spermatophyta</taxon>
        <taxon>Magnoliopsida</taxon>
        <taxon>Liliopsida</taxon>
        <taxon>Poales</taxon>
        <taxon>Poaceae</taxon>
        <taxon>PACMAD clade</taxon>
        <taxon>Panicoideae</taxon>
        <taxon>Andropogonodae</taxon>
        <taxon>Andropogoneae</taxon>
        <taxon>Sorghinae</taxon>
        <taxon>Sorghum</taxon>
    </lineage>
</organism>
<dbReference type="Proteomes" id="UP000000768">
    <property type="component" value="Chromosome 4"/>
</dbReference>
<name>A0A1Z5RLF5_SORBI</name>
<dbReference type="InParanoid" id="A0A1Z5RLF5"/>
<dbReference type="InterPro" id="IPR011676">
    <property type="entry name" value="DUF1618"/>
</dbReference>
<dbReference type="Pfam" id="PF07762">
    <property type="entry name" value="DUF1618"/>
    <property type="match status" value="1"/>
</dbReference>